<evidence type="ECO:0000256" key="2">
    <source>
        <dbReference type="SAM" id="Phobius"/>
    </source>
</evidence>
<feature type="transmembrane region" description="Helical" evidence="2">
    <location>
        <begin position="53"/>
        <end position="74"/>
    </location>
</feature>
<feature type="transmembrane region" description="Helical" evidence="2">
    <location>
        <begin position="86"/>
        <end position="106"/>
    </location>
</feature>
<keyword evidence="2" id="KW-0812">Transmembrane</keyword>
<feature type="region of interest" description="Disordered" evidence="1">
    <location>
        <begin position="270"/>
        <end position="291"/>
    </location>
</feature>
<evidence type="ECO:0000313" key="5">
    <source>
        <dbReference type="Proteomes" id="UP000562929"/>
    </source>
</evidence>
<protein>
    <submittedName>
        <fullName evidence="4">Integral membrane protein</fullName>
    </submittedName>
</protein>
<keyword evidence="2" id="KW-0472">Membrane</keyword>
<keyword evidence="2" id="KW-1133">Transmembrane helix</keyword>
<dbReference type="EMBL" id="JAACLJ010000008">
    <property type="protein sequence ID" value="KAF4582298.1"/>
    <property type="molecule type" value="Genomic_DNA"/>
</dbReference>
<comment type="caution">
    <text evidence="4">The sequence shown here is derived from an EMBL/GenBank/DDBJ whole genome shotgun (WGS) entry which is preliminary data.</text>
</comment>
<feature type="transmembrane region" description="Helical" evidence="2">
    <location>
        <begin position="118"/>
        <end position="141"/>
    </location>
</feature>
<feature type="domain" description="DUF7703" evidence="3">
    <location>
        <begin position="24"/>
        <end position="262"/>
    </location>
</feature>
<accession>A0A8H4VB73</accession>
<dbReference type="Pfam" id="PF24802">
    <property type="entry name" value="DUF7703"/>
    <property type="match status" value="1"/>
</dbReference>
<feature type="transmembrane region" description="Helical" evidence="2">
    <location>
        <begin position="20"/>
        <end position="41"/>
    </location>
</feature>
<feature type="compositionally biased region" description="Polar residues" evidence="1">
    <location>
        <begin position="272"/>
        <end position="287"/>
    </location>
</feature>
<gene>
    <name evidence="4" type="ORF">GQ602_006922</name>
</gene>
<keyword evidence="5" id="KW-1185">Reference proteome</keyword>
<evidence type="ECO:0000259" key="3">
    <source>
        <dbReference type="Pfam" id="PF24802"/>
    </source>
</evidence>
<dbReference type="PANTHER" id="PTHR37013:SF7">
    <property type="entry name" value="INTEGRAL MEMBRANE PROTEIN"/>
    <property type="match status" value="1"/>
</dbReference>
<evidence type="ECO:0000256" key="1">
    <source>
        <dbReference type="SAM" id="MobiDB-lite"/>
    </source>
</evidence>
<dbReference type="InterPro" id="IPR056120">
    <property type="entry name" value="DUF7703"/>
</dbReference>
<dbReference type="AlphaFoldDB" id="A0A8H4VB73"/>
<dbReference type="PANTHER" id="PTHR37013">
    <property type="entry name" value="INTEGRAL MEMBRANE PROTEIN (AFU_ORTHOLOGUE AFUA_1G05950)-RELATED"/>
    <property type="match status" value="1"/>
</dbReference>
<dbReference type="OrthoDB" id="405906at2759"/>
<reference evidence="4 5" key="1">
    <citation type="journal article" date="2020" name="G3 (Bethesda)">
        <title>Genetic Underpinnings of Host Manipulation by Ophiocordyceps as Revealed by Comparative Transcriptomics.</title>
        <authorList>
            <person name="Will I."/>
            <person name="Das B."/>
            <person name="Trinh T."/>
            <person name="Brachmann A."/>
            <person name="Ohm R.A."/>
            <person name="de Bekker C."/>
        </authorList>
    </citation>
    <scope>NUCLEOTIDE SEQUENCE [LARGE SCALE GENOMIC DNA]</scope>
    <source>
        <strain evidence="4 5">EC05</strain>
    </source>
</reference>
<name>A0A8H4VB73_9HYPO</name>
<evidence type="ECO:0000313" key="4">
    <source>
        <dbReference type="EMBL" id="KAF4582298.1"/>
    </source>
</evidence>
<sequence length="341" mass="37790">MNPEELLDATHGSNPRFGSPPWIAMIVFISIALYNVLELNFLIAYTFKKYKGLYFWSMTVATWGIAFNAVGYLLRILQSDPSGYGHSTLILIGWCAMVTGQSLVLYSRLHFVLQNTAVLRGILAMIIVDGVWLGVPVIVFVYGSNSSRSSLFLRPYAVFERIQLCVFTVQELIISGLYILETSKTLNDHRRLGLASPDARHRLVHLILANVLVVLLDTSVLVLEFTNHYDMQTAWKALVYSVKLKVEFSVLNWLVEFSKRMRTGSLEKIASTPEQKGASLNSRTVAGSDSPMGARYSVQVGSSQSHELDGGDMCIVLTTDVAIDNSRRHSASCGESGIEQG</sequence>
<dbReference type="Proteomes" id="UP000562929">
    <property type="component" value="Unassembled WGS sequence"/>
</dbReference>
<organism evidence="4 5">
    <name type="scientific">Ophiocordyceps camponoti-floridani</name>
    <dbReference type="NCBI Taxonomy" id="2030778"/>
    <lineage>
        <taxon>Eukaryota</taxon>
        <taxon>Fungi</taxon>
        <taxon>Dikarya</taxon>
        <taxon>Ascomycota</taxon>
        <taxon>Pezizomycotina</taxon>
        <taxon>Sordariomycetes</taxon>
        <taxon>Hypocreomycetidae</taxon>
        <taxon>Hypocreales</taxon>
        <taxon>Ophiocordycipitaceae</taxon>
        <taxon>Ophiocordyceps</taxon>
    </lineage>
</organism>
<feature type="transmembrane region" description="Helical" evidence="2">
    <location>
        <begin position="203"/>
        <end position="225"/>
    </location>
</feature>
<proteinExistence type="predicted"/>